<accession>A0A7W9HBV6</accession>
<dbReference type="EMBL" id="JACHNE010000001">
    <property type="protein sequence ID" value="MBB5799412.1"/>
    <property type="molecule type" value="Genomic_DNA"/>
</dbReference>
<keyword evidence="2" id="KW-1185">Reference proteome</keyword>
<comment type="caution">
    <text evidence="1">The sequence shown here is derived from an EMBL/GenBank/DDBJ whole genome shotgun (WGS) entry which is preliminary data.</text>
</comment>
<dbReference type="RefSeq" id="WP_260423386.1">
    <property type="nucleotide sequence ID" value="NZ_JACHNE010000001.1"/>
</dbReference>
<organism evidence="1 2">
    <name type="scientific">Streptomyces caelestis</name>
    <dbReference type="NCBI Taxonomy" id="36816"/>
    <lineage>
        <taxon>Bacteria</taxon>
        <taxon>Bacillati</taxon>
        <taxon>Actinomycetota</taxon>
        <taxon>Actinomycetes</taxon>
        <taxon>Kitasatosporales</taxon>
        <taxon>Streptomycetaceae</taxon>
        <taxon>Streptomyces</taxon>
    </lineage>
</organism>
<protein>
    <submittedName>
        <fullName evidence="1">Uncharacterized protein</fullName>
    </submittedName>
</protein>
<dbReference type="Proteomes" id="UP000590647">
    <property type="component" value="Unassembled WGS sequence"/>
</dbReference>
<name>A0A7W9HBV6_9ACTN</name>
<evidence type="ECO:0000313" key="2">
    <source>
        <dbReference type="Proteomes" id="UP000590647"/>
    </source>
</evidence>
<sequence length="42" mass="4587">MIACSGQGCISLVGSKVTAVKDLLPLLERVMKESRPTPRKWS</sequence>
<evidence type="ECO:0000313" key="1">
    <source>
        <dbReference type="EMBL" id="MBB5799412.1"/>
    </source>
</evidence>
<dbReference type="AlphaFoldDB" id="A0A7W9HBV6"/>
<gene>
    <name evidence="1" type="ORF">HDA41_007376</name>
</gene>
<reference evidence="1 2" key="1">
    <citation type="submission" date="2020-08" db="EMBL/GenBank/DDBJ databases">
        <title>Sequencing the genomes of 1000 actinobacteria strains.</title>
        <authorList>
            <person name="Klenk H.-P."/>
        </authorList>
    </citation>
    <scope>NUCLEOTIDE SEQUENCE [LARGE SCALE GENOMIC DNA]</scope>
    <source>
        <strain evidence="1 2">DSM 40084</strain>
    </source>
</reference>
<proteinExistence type="predicted"/>